<protein>
    <recommendedName>
        <fullName evidence="4">Ferredoxin</fullName>
    </recommendedName>
</protein>
<dbReference type="AlphaFoldDB" id="A0A1H8X6L3"/>
<evidence type="ECO:0000313" key="2">
    <source>
        <dbReference type="EMBL" id="SEP34968.1"/>
    </source>
</evidence>
<dbReference type="STRING" id="394193.SAMN04489732_106287"/>
<accession>A0A1H8X6L3</accession>
<name>A0A1H8X6L3_9PSEU</name>
<organism evidence="2 3">
    <name type="scientific">Amycolatopsis saalfeldensis</name>
    <dbReference type="NCBI Taxonomy" id="394193"/>
    <lineage>
        <taxon>Bacteria</taxon>
        <taxon>Bacillati</taxon>
        <taxon>Actinomycetota</taxon>
        <taxon>Actinomycetes</taxon>
        <taxon>Pseudonocardiales</taxon>
        <taxon>Pseudonocardiaceae</taxon>
        <taxon>Amycolatopsis</taxon>
    </lineage>
</organism>
<evidence type="ECO:0000313" key="3">
    <source>
        <dbReference type="Proteomes" id="UP000198582"/>
    </source>
</evidence>
<proteinExistence type="predicted"/>
<dbReference type="EMBL" id="FOEF01000006">
    <property type="protein sequence ID" value="SEP34968.1"/>
    <property type="molecule type" value="Genomic_DNA"/>
</dbReference>
<gene>
    <name evidence="2" type="ORF">SAMN04489732_106287</name>
</gene>
<keyword evidence="3" id="KW-1185">Reference proteome</keyword>
<feature type="region of interest" description="Disordered" evidence="1">
    <location>
        <begin position="88"/>
        <end position="115"/>
    </location>
</feature>
<dbReference type="Proteomes" id="UP000198582">
    <property type="component" value="Unassembled WGS sequence"/>
</dbReference>
<evidence type="ECO:0008006" key="4">
    <source>
        <dbReference type="Google" id="ProtNLM"/>
    </source>
</evidence>
<reference evidence="2 3" key="1">
    <citation type="submission" date="2016-10" db="EMBL/GenBank/DDBJ databases">
        <authorList>
            <person name="de Groot N.N."/>
        </authorList>
    </citation>
    <scope>NUCLEOTIDE SEQUENCE [LARGE SCALE GENOMIC DNA]</scope>
    <source>
        <strain evidence="2 3">DSM 44993</strain>
    </source>
</reference>
<evidence type="ECO:0000256" key="1">
    <source>
        <dbReference type="SAM" id="MobiDB-lite"/>
    </source>
</evidence>
<sequence length="115" mass="11398">MTAEATEFLTAGLRPHECRSCGTCVLVKKNSLKHTSIQWTTDAARSCPVFAAHAAAGGSTALLDTCEKLSDSIADAVRDGVLGLATAAEQPGGGVAPAHSSPAQAANGVAPGGAP</sequence>